<reference evidence="1 2" key="1">
    <citation type="submission" date="2020-07" db="EMBL/GenBank/DDBJ databases">
        <title>Complete Genome Sequence of an acetic acid bacterium, Acetobacter aceti JCM20276.</title>
        <authorList>
            <person name="Hirose Y."/>
            <person name="Mihara H."/>
        </authorList>
    </citation>
    <scope>NUCLEOTIDE SEQUENCE [LARGE SCALE GENOMIC DNA]</scope>
    <source>
        <strain evidence="1 2">JCM20276</strain>
    </source>
</reference>
<organism evidence="1 2">
    <name type="scientific">Acetobacter aceti</name>
    <dbReference type="NCBI Taxonomy" id="435"/>
    <lineage>
        <taxon>Bacteria</taxon>
        <taxon>Pseudomonadati</taxon>
        <taxon>Pseudomonadota</taxon>
        <taxon>Alphaproteobacteria</taxon>
        <taxon>Acetobacterales</taxon>
        <taxon>Acetobacteraceae</taxon>
        <taxon>Acetobacter</taxon>
        <taxon>Acetobacter subgen. Acetobacter</taxon>
    </lineage>
</organism>
<sequence>MQAMKVLEIRKILKDARIQENWFIESDKGHLVRNPIFDKLTKLIIALPYIFDQDHEFPSNLEHNPISLVHIQRR</sequence>
<evidence type="ECO:0000313" key="2">
    <source>
        <dbReference type="Proteomes" id="UP000515220"/>
    </source>
</evidence>
<evidence type="ECO:0000313" key="1">
    <source>
        <dbReference type="EMBL" id="BCI66717.1"/>
    </source>
</evidence>
<gene>
    <name evidence="1" type="ORF">AAJCM20276_13410</name>
</gene>
<name>A0A6S6PD20_ACEAC</name>
<protein>
    <submittedName>
        <fullName evidence="1">Uncharacterized protein</fullName>
    </submittedName>
</protein>
<dbReference type="EMBL" id="AP023326">
    <property type="protein sequence ID" value="BCI66717.1"/>
    <property type="molecule type" value="Genomic_DNA"/>
</dbReference>
<proteinExistence type="predicted"/>
<dbReference type="AlphaFoldDB" id="A0A6S6PD20"/>
<accession>A0A6S6PD20</accession>
<dbReference type="Proteomes" id="UP000515220">
    <property type="component" value="Chromosome"/>
</dbReference>